<evidence type="ECO:0000313" key="1">
    <source>
        <dbReference type="EMBL" id="KAI4334638.1"/>
    </source>
</evidence>
<dbReference type="EMBL" id="CM039432">
    <property type="protein sequence ID" value="KAI4334638.1"/>
    <property type="molecule type" value="Genomic_DNA"/>
</dbReference>
<reference evidence="1 2" key="1">
    <citation type="journal article" date="2022" name="DNA Res.">
        <title>Chromosomal-level genome assembly of the orchid tree Bauhinia variegata (Leguminosae; Cercidoideae) supports the allotetraploid origin hypothesis of Bauhinia.</title>
        <authorList>
            <person name="Zhong Y."/>
            <person name="Chen Y."/>
            <person name="Zheng D."/>
            <person name="Pang J."/>
            <person name="Liu Y."/>
            <person name="Luo S."/>
            <person name="Meng S."/>
            <person name="Qian L."/>
            <person name="Wei D."/>
            <person name="Dai S."/>
            <person name="Zhou R."/>
        </authorList>
    </citation>
    <scope>NUCLEOTIDE SEQUENCE [LARGE SCALE GENOMIC DNA]</scope>
    <source>
        <strain evidence="1">BV-YZ2020</strain>
    </source>
</reference>
<organism evidence="1 2">
    <name type="scientific">Bauhinia variegata</name>
    <name type="common">Purple orchid tree</name>
    <name type="synonym">Phanera variegata</name>
    <dbReference type="NCBI Taxonomy" id="167791"/>
    <lineage>
        <taxon>Eukaryota</taxon>
        <taxon>Viridiplantae</taxon>
        <taxon>Streptophyta</taxon>
        <taxon>Embryophyta</taxon>
        <taxon>Tracheophyta</taxon>
        <taxon>Spermatophyta</taxon>
        <taxon>Magnoliopsida</taxon>
        <taxon>eudicotyledons</taxon>
        <taxon>Gunneridae</taxon>
        <taxon>Pentapetalae</taxon>
        <taxon>rosids</taxon>
        <taxon>fabids</taxon>
        <taxon>Fabales</taxon>
        <taxon>Fabaceae</taxon>
        <taxon>Cercidoideae</taxon>
        <taxon>Cercideae</taxon>
        <taxon>Bauhiniinae</taxon>
        <taxon>Bauhinia</taxon>
    </lineage>
</organism>
<comment type="caution">
    <text evidence="1">The sequence shown here is derived from an EMBL/GenBank/DDBJ whole genome shotgun (WGS) entry which is preliminary data.</text>
</comment>
<proteinExistence type="predicted"/>
<protein>
    <submittedName>
        <fullName evidence="1">Uncharacterized protein</fullName>
    </submittedName>
</protein>
<sequence>MSRCRTLLSRAGYHWLLEKDDARKSPGASKCMGLEIACPENIRFFIWFICHDCLDSTEGMFTSKACQRCNSHDETILHCMRDCHSSQLLWKDVPSCR</sequence>
<name>A0ACB9NF47_BAUVA</name>
<keyword evidence="2" id="KW-1185">Reference proteome</keyword>
<accession>A0ACB9NF47</accession>
<dbReference type="Proteomes" id="UP000828941">
    <property type="component" value="Chromosome 7"/>
</dbReference>
<gene>
    <name evidence="1" type="ORF">L6164_019302</name>
</gene>
<evidence type="ECO:0000313" key="2">
    <source>
        <dbReference type="Proteomes" id="UP000828941"/>
    </source>
</evidence>